<accession>A0ABT0TWM1</accession>
<gene>
    <name evidence="2" type="ORF">L7J86_00630</name>
</gene>
<dbReference type="PROSITE" id="PS50142">
    <property type="entry name" value="RNASE_3_2"/>
    <property type="match status" value="1"/>
</dbReference>
<feature type="domain" description="RNase III" evidence="1">
    <location>
        <begin position="1"/>
        <end position="29"/>
    </location>
</feature>
<keyword evidence="3" id="KW-1185">Reference proteome</keyword>
<dbReference type="InterPro" id="IPR000999">
    <property type="entry name" value="RNase_III_dom"/>
</dbReference>
<dbReference type="InterPro" id="IPR036389">
    <property type="entry name" value="RNase_III_sf"/>
</dbReference>
<dbReference type="RefSeq" id="WP_250672660.1">
    <property type="nucleotide sequence ID" value="NZ_JAKMAI010000007.1"/>
</dbReference>
<evidence type="ECO:0000313" key="2">
    <source>
        <dbReference type="EMBL" id="MCM0158294.1"/>
    </source>
</evidence>
<dbReference type="EMBL" id="JAKMAI010000007">
    <property type="protein sequence ID" value="MCM0158294.1"/>
    <property type="molecule type" value="Genomic_DNA"/>
</dbReference>
<sequence length="75" mass="8818">MKKKSNNIENSILSNSIEALIGAIFLDSNINKVEKIIKKMYSFFFINKNKIIKNNKDYKSNLQKFLQKKNTITYI</sequence>
<evidence type="ECO:0000313" key="3">
    <source>
        <dbReference type="Proteomes" id="UP001203831"/>
    </source>
</evidence>
<evidence type="ECO:0000259" key="1">
    <source>
        <dbReference type="PROSITE" id="PS50142"/>
    </source>
</evidence>
<organism evidence="2 3">
    <name type="scientific">endosymbiont of Metamasius hemipterus</name>
    <dbReference type="NCBI Taxonomy" id="204627"/>
    <lineage>
        <taxon>Bacteria</taxon>
        <taxon>Pseudomonadati</taxon>
        <taxon>Pseudomonadota</taxon>
        <taxon>Gammaproteobacteria</taxon>
        <taxon>Candidatus Nardonella</taxon>
    </lineage>
</organism>
<dbReference type="SUPFAM" id="SSF69065">
    <property type="entry name" value="RNase III domain-like"/>
    <property type="match status" value="1"/>
</dbReference>
<comment type="caution">
    <text evidence="2">The sequence shown here is derived from an EMBL/GenBank/DDBJ whole genome shotgun (WGS) entry which is preliminary data.</text>
</comment>
<proteinExistence type="predicted"/>
<dbReference type="Gene3D" id="1.10.1520.10">
    <property type="entry name" value="Ribonuclease III domain"/>
    <property type="match status" value="1"/>
</dbReference>
<protein>
    <recommendedName>
        <fullName evidence="1">RNase III domain-containing protein</fullName>
    </recommendedName>
</protein>
<dbReference type="Proteomes" id="UP001203831">
    <property type="component" value="Unassembled WGS sequence"/>
</dbReference>
<name>A0ABT0TWM1_9GAMM</name>
<reference evidence="2" key="1">
    <citation type="submission" date="2022-01" db="EMBL/GenBank/DDBJ databases">
        <title>Genome assemble of Metamasius hemipterus Nardonella endosymbiont.</title>
        <authorList>
            <person name="Palmieri L."/>
            <person name="Pavarini R."/>
            <person name="Sharma P."/>
        </authorList>
    </citation>
    <scope>NUCLEOTIDE SEQUENCE [LARGE SCALE GENOMIC DNA]</scope>
    <source>
        <strain evidence="2">NARMHE1</strain>
    </source>
</reference>